<evidence type="ECO:0000256" key="6">
    <source>
        <dbReference type="SAM" id="Phobius"/>
    </source>
</evidence>
<accession>A0ABN9V4B3</accession>
<evidence type="ECO:0000256" key="3">
    <source>
        <dbReference type="ARBA" id="ARBA00022741"/>
    </source>
</evidence>
<dbReference type="Pfam" id="PF00005">
    <property type="entry name" value="ABC_tran"/>
    <property type="match status" value="1"/>
</dbReference>
<keyword evidence="1" id="KW-0813">Transport</keyword>
<proteinExistence type="predicted"/>
<feature type="transmembrane region" description="Helical" evidence="6">
    <location>
        <begin position="133"/>
        <end position="155"/>
    </location>
</feature>
<dbReference type="InterPro" id="IPR003439">
    <property type="entry name" value="ABC_transporter-like_ATP-bd"/>
</dbReference>
<dbReference type="Proteomes" id="UP001189429">
    <property type="component" value="Unassembled WGS sequence"/>
</dbReference>
<feature type="transmembrane region" description="Helical" evidence="6">
    <location>
        <begin position="71"/>
        <end position="89"/>
    </location>
</feature>
<gene>
    <name evidence="8" type="ORF">PCOR1329_LOCUS54546</name>
</gene>
<comment type="caution">
    <text evidence="8">The sequence shown here is derived from an EMBL/GenBank/DDBJ whole genome shotgun (WGS) entry which is preliminary data.</text>
</comment>
<dbReference type="SMART" id="SM00382">
    <property type="entry name" value="AAA"/>
    <property type="match status" value="1"/>
</dbReference>
<feature type="compositionally biased region" description="Low complexity" evidence="5">
    <location>
        <begin position="512"/>
        <end position="524"/>
    </location>
</feature>
<name>A0ABN9V4B3_9DINO</name>
<reference evidence="8" key="1">
    <citation type="submission" date="2023-10" db="EMBL/GenBank/DDBJ databases">
        <authorList>
            <person name="Chen Y."/>
            <person name="Shah S."/>
            <person name="Dougan E. K."/>
            <person name="Thang M."/>
            <person name="Chan C."/>
        </authorList>
    </citation>
    <scope>NUCLEOTIDE SEQUENCE [LARGE SCALE GENOMIC DNA]</scope>
</reference>
<dbReference type="PANTHER" id="PTHR19229">
    <property type="entry name" value="ATP-BINDING CASSETTE TRANSPORTER SUBFAMILY A ABCA"/>
    <property type="match status" value="1"/>
</dbReference>
<keyword evidence="6" id="KW-0472">Membrane</keyword>
<dbReference type="InterPro" id="IPR026082">
    <property type="entry name" value="ABCA"/>
</dbReference>
<evidence type="ECO:0000256" key="5">
    <source>
        <dbReference type="SAM" id="MobiDB-lite"/>
    </source>
</evidence>
<keyword evidence="4" id="KW-0067">ATP-binding</keyword>
<feature type="transmembrane region" description="Helical" evidence="6">
    <location>
        <begin position="101"/>
        <end position="118"/>
    </location>
</feature>
<keyword evidence="6" id="KW-1133">Transmembrane helix</keyword>
<evidence type="ECO:0000313" key="8">
    <source>
        <dbReference type="EMBL" id="CAK0867670.1"/>
    </source>
</evidence>
<feature type="domain" description="ABC transporter" evidence="7">
    <location>
        <begin position="221"/>
        <end position="444"/>
    </location>
</feature>
<protein>
    <recommendedName>
        <fullName evidence="7">ABC transporter domain-containing protein</fullName>
    </recommendedName>
</protein>
<evidence type="ECO:0000256" key="2">
    <source>
        <dbReference type="ARBA" id="ARBA00022737"/>
    </source>
</evidence>
<dbReference type="InterPro" id="IPR027417">
    <property type="entry name" value="P-loop_NTPase"/>
</dbReference>
<dbReference type="PROSITE" id="PS00211">
    <property type="entry name" value="ABC_TRANSPORTER_1"/>
    <property type="match status" value="1"/>
</dbReference>
<dbReference type="InterPro" id="IPR003593">
    <property type="entry name" value="AAA+_ATPase"/>
</dbReference>
<dbReference type="Gene3D" id="3.40.50.300">
    <property type="entry name" value="P-loop containing nucleotide triphosphate hydrolases"/>
    <property type="match status" value="2"/>
</dbReference>
<evidence type="ECO:0000313" key="9">
    <source>
        <dbReference type="Proteomes" id="UP001189429"/>
    </source>
</evidence>
<dbReference type="InterPro" id="IPR017871">
    <property type="entry name" value="ABC_transporter-like_CS"/>
</dbReference>
<evidence type="ECO:0000259" key="7">
    <source>
        <dbReference type="PROSITE" id="PS50893"/>
    </source>
</evidence>
<dbReference type="PANTHER" id="PTHR19229:SF36">
    <property type="entry name" value="ATP-BINDING CASSETTE SUB-FAMILY A MEMBER 2"/>
    <property type="match status" value="1"/>
</dbReference>
<feature type="region of interest" description="Disordered" evidence="5">
    <location>
        <begin position="505"/>
        <end position="524"/>
    </location>
</feature>
<organism evidence="8 9">
    <name type="scientific">Prorocentrum cordatum</name>
    <dbReference type="NCBI Taxonomy" id="2364126"/>
    <lineage>
        <taxon>Eukaryota</taxon>
        <taxon>Sar</taxon>
        <taxon>Alveolata</taxon>
        <taxon>Dinophyceae</taxon>
        <taxon>Prorocentrales</taxon>
        <taxon>Prorocentraceae</taxon>
        <taxon>Prorocentrum</taxon>
    </lineage>
</organism>
<evidence type="ECO:0000256" key="4">
    <source>
        <dbReference type="ARBA" id="ARBA00022840"/>
    </source>
</evidence>
<dbReference type="SUPFAM" id="SSF52540">
    <property type="entry name" value="P-loop containing nucleoside triphosphate hydrolases"/>
    <property type="match status" value="1"/>
</dbReference>
<dbReference type="PROSITE" id="PS50893">
    <property type="entry name" value="ABC_TRANSPORTER_2"/>
    <property type="match status" value="1"/>
</dbReference>
<sequence>MLICVAVLQDDGDGRGSGGLGLAIYPPLAFGAACVSFTADLVHDRENRCKHVALSQGAPIRGYWVGNLLGHYPFLLPTSAILVLLVAVAQPAGLPRASVPLLAVEAAVYPVGLLLYAYNCSLWFESVEMASKILPICNMLLATLPTVCVQILGLIGRDPWPGVARVVHMTMSVVNPVYAMPGMLIQIPIAGYSDPSEADFFPSKGTPLCSAPLLLSSGEAARYEGLSHTYRFRVGREWREAPAVRGISLGVRAGECFGLLGPNGAGKTTTLALLTGEVRPPSAGSITVLGQDVSTPQGLAAARRLLGVCPQADPLWPTLTGRQHVAFYARVKGAEKYSGGMRRKLSLAIALVGRSPLLFLDEPTAAVDAGAKRHLWQIIRSVRGQLRCLGTPGHIKHRYGSGYQLELLCRPERAALVEGGSRSAPGCSRVEDFVRTRLSERAALIEQHGGRCLFQLPLMGVGSRLTLGTVFAELQGGADAAGIIDYSLVQPSLEQVFVRFAREQDEADAPDGDPAPLAPADSDGLLVGASAAGAL</sequence>
<evidence type="ECO:0000256" key="1">
    <source>
        <dbReference type="ARBA" id="ARBA00022448"/>
    </source>
</evidence>
<keyword evidence="2" id="KW-0677">Repeat</keyword>
<keyword evidence="9" id="KW-1185">Reference proteome</keyword>
<keyword evidence="6" id="KW-0812">Transmembrane</keyword>
<dbReference type="EMBL" id="CAUYUJ010016668">
    <property type="protein sequence ID" value="CAK0867670.1"/>
    <property type="molecule type" value="Genomic_DNA"/>
</dbReference>
<keyword evidence="3" id="KW-0547">Nucleotide-binding</keyword>